<dbReference type="NCBIfam" id="TIGR00180">
    <property type="entry name" value="parB_part"/>
    <property type="match status" value="1"/>
</dbReference>
<dbReference type="Pfam" id="PF02195">
    <property type="entry name" value="ParB_N"/>
    <property type="match status" value="1"/>
</dbReference>
<dbReference type="SMART" id="SM00470">
    <property type="entry name" value="ParB"/>
    <property type="match status" value="1"/>
</dbReference>
<feature type="domain" description="ParB-like N-terminal" evidence="2">
    <location>
        <begin position="6"/>
        <end position="101"/>
    </location>
</feature>
<keyword evidence="4" id="KW-1185">Reference proteome</keyword>
<dbReference type="InterPro" id="IPR003115">
    <property type="entry name" value="ParB_N"/>
</dbReference>
<proteinExistence type="inferred from homology"/>
<dbReference type="STRING" id="441112.SAMN04488094_1332"/>
<dbReference type="InterPro" id="IPR036086">
    <property type="entry name" value="ParB/Sulfiredoxin_sf"/>
</dbReference>
<accession>A0A1I1RDX4</accession>
<dbReference type="InterPro" id="IPR004437">
    <property type="entry name" value="ParB/RepB/Spo0J"/>
</dbReference>
<dbReference type="EMBL" id="FOLG01000033">
    <property type="protein sequence ID" value="SFD32561.1"/>
    <property type="molecule type" value="Genomic_DNA"/>
</dbReference>
<sequence>MPDPLLNIPLSDIDADALPRDRATTDPEAMAELRTSILRAGLRQPIELYRTAEGAPRPYGLISGHRRLAAFRALQRETIPAFLRAPASLPDALAAMVAENEVRAQITPWEKARLIQTCLAAGLFETPDAAIDALFPAQSRQKRSRLRGHLMVAEAFDGCLSTPERLSTARLDRLAAALRSGWEDLLRNALPDPATHSLESQWTALAPVLAEALSPRDGEPAPNTPRAPRRMARIRTGLTVRRELTRTGWILRFSGPEAKSPGLIDDVLDRVERWFGEA</sequence>
<dbReference type="SUPFAM" id="SSF110849">
    <property type="entry name" value="ParB/Sulfiredoxin"/>
    <property type="match status" value="1"/>
</dbReference>
<dbReference type="GO" id="GO:0007059">
    <property type="term" value="P:chromosome segregation"/>
    <property type="evidence" value="ECO:0007669"/>
    <property type="project" value="TreeGrafter"/>
</dbReference>
<protein>
    <submittedName>
        <fullName evidence="3">Chromosome partitioning protein, ParB family</fullName>
    </submittedName>
</protein>
<dbReference type="Gene3D" id="3.90.1530.30">
    <property type="match status" value="1"/>
</dbReference>
<dbReference type="AlphaFoldDB" id="A0A1I1RDX4"/>
<dbReference type="PANTHER" id="PTHR33375:SF1">
    <property type="entry name" value="CHROMOSOME-PARTITIONING PROTEIN PARB-RELATED"/>
    <property type="match status" value="1"/>
</dbReference>
<dbReference type="RefSeq" id="WP_177208472.1">
    <property type="nucleotide sequence ID" value="NZ_FOLG01000033.1"/>
</dbReference>
<dbReference type="GO" id="GO:0005694">
    <property type="term" value="C:chromosome"/>
    <property type="evidence" value="ECO:0007669"/>
    <property type="project" value="TreeGrafter"/>
</dbReference>
<name>A0A1I1RDX4_9RHOB</name>
<evidence type="ECO:0000313" key="4">
    <source>
        <dbReference type="Proteomes" id="UP000198728"/>
    </source>
</evidence>
<comment type="similarity">
    <text evidence="1">Belongs to the ParB family.</text>
</comment>
<reference evidence="3 4" key="1">
    <citation type="submission" date="2016-10" db="EMBL/GenBank/DDBJ databases">
        <authorList>
            <person name="de Groot N.N."/>
        </authorList>
    </citation>
    <scope>NUCLEOTIDE SEQUENCE [LARGE SCALE GENOMIC DNA]</scope>
    <source>
        <strain evidence="3 4">DSM 19548</strain>
    </source>
</reference>
<gene>
    <name evidence="3" type="ORF">SAMN04488094_1332</name>
</gene>
<dbReference type="GO" id="GO:0003677">
    <property type="term" value="F:DNA binding"/>
    <property type="evidence" value="ECO:0007669"/>
    <property type="project" value="InterPro"/>
</dbReference>
<dbReference type="InterPro" id="IPR050336">
    <property type="entry name" value="Chromosome_partition/occlusion"/>
</dbReference>
<evidence type="ECO:0000259" key="2">
    <source>
        <dbReference type="SMART" id="SM00470"/>
    </source>
</evidence>
<evidence type="ECO:0000256" key="1">
    <source>
        <dbReference type="ARBA" id="ARBA00006295"/>
    </source>
</evidence>
<organism evidence="3 4">
    <name type="scientific">Tropicimonas isoalkanivorans</name>
    <dbReference type="NCBI Taxonomy" id="441112"/>
    <lineage>
        <taxon>Bacteria</taxon>
        <taxon>Pseudomonadati</taxon>
        <taxon>Pseudomonadota</taxon>
        <taxon>Alphaproteobacteria</taxon>
        <taxon>Rhodobacterales</taxon>
        <taxon>Roseobacteraceae</taxon>
        <taxon>Tropicimonas</taxon>
    </lineage>
</organism>
<evidence type="ECO:0000313" key="3">
    <source>
        <dbReference type="EMBL" id="SFD32561.1"/>
    </source>
</evidence>
<dbReference type="Proteomes" id="UP000198728">
    <property type="component" value="Unassembled WGS sequence"/>
</dbReference>
<dbReference type="PANTHER" id="PTHR33375">
    <property type="entry name" value="CHROMOSOME-PARTITIONING PROTEIN PARB-RELATED"/>
    <property type="match status" value="1"/>
</dbReference>